<organism evidence="2 3">
    <name type="scientific">Acinetobacter boissieri</name>
    <dbReference type="NCBI Taxonomy" id="1219383"/>
    <lineage>
        <taxon>Bacteria</taxon>
        <taxon>Pseudomonadati</taxon>
        <taxon>Pseudomonadota</taxon>
        <taxon>Gammaproteobacteria</taxon>
        <taxon>Moraxellales</taxon>
        <taxon>Moraxellaceae</taxon>
        <taxon>Acinetobacter</taxon>
    </lineage>
</organism>
<evidence type="ECO:0000313" key="2">
    <source>
        <dbReference type="EMBL" id="SDB95157.1"/>
    </source>
</evidence>
<name>A0A1G6HLH7_9GAMM</name>
<proteinExistence type="predicted"/>
<evidence type="ECO:0000259" key="1">
    <source>
        <dbReference type="Pfam" id="PF17775"/>
    </source>
</evidence>
<dbReference type="SUPFAM" id="SSF54427">
    <property type="entry name" value="NTF2-like"/>
    <property type="match status" value="1"/>
</dbReference>
<dbReference type="Gene3D" id="3.10.450.50">
    <property type="match status" value="1"/>
</dbReference>
<dbReference type="InterPro" id="IPR032710">
    <property type="entry name" value="NTF2-like_dom_sf"/>
</dbReference>
<protein>
    <submittedName>
        <fullName evidence="2">SEC-C motif-containing protein</fullName>
    </submittedName>
</protein>
<dbReference type="RefSeq" id="WP_092748278.1">
    <property type="nucleotide sequence ID" value="NZ_FMYL01000006.1"/>
</dbReference>
<dbReference type="OrthoDB" id="21421at2"/>
<dbReference type="EMBL" id="FMYL01000006">
    <property type="protein sequence ID" value="SDB95157.1"/>
    <property type="molecule type" value="Genomic_DNA"/>
</dbReference>
<dbReference type="AlphaFoldDB" id="A0A1G6HLH7"/>
<gene>
    <name evidence="2" type="ORF">SAMN05421733_106143</name>
</gene>
<keyword evidence="3" id="KW-1185">Reference proteome</keyword>
<dbReference type="InterPro" id="IPR004027">
    <property type="entry name" value="SEC_C_motif"/>
</dbReference>
<dbReference type="InterPro" id="IPR048469">
    <property type="entry name" value="YchJ-like_M"/>
</dbReference>
<dbReference type="Pfam" id="PF02810">
    <property type="entry name" value="SEC-C"/>
    <property type="match status" value="1"/>
</dbReference>
<dbReference type="Proteomes" id="UP000242501">
    <property type="component" value="Unassembled WGS sequence"/>
</dbReference>
<sequence length="159" mass="18534">MSEMLCPCGHNKKSYTECCQPLHQGTDVAVSPEQLMRSRYSAFVQQEIDYIVKTTAIGQQPQLDVCALRDWSCTTQWHHLEVLQHDLARDKRHAFVEFKAYFMQGTQLQSHHEKSAFVYVGQQWYFLDPTVDTYYTMKQPCICGSDKKFKAYCSQFLSL</sequence>
<dbReference type="PANTHER" id="PTHR33747:SF1">
    <property type="entry name" value="ADENYLATE CYCLASE-ASSOCIATED CAP C-TERMINAL DOMAIN-CONTAINING PROTEIN"/>
    <property type="match status" value="1"/>
</dbReference>
<evidence type="ECO:0000313" key="3">
    <source>
        <dbReference type="Proteomes" id="UP000242501"/>
    </source>
</evidence>
<reference evidence="3" key="1">
    <citation type="submission" date="2016-09" db="EMBL/GenBank/DDBJ databases">
        <authorList>
            <person name="Varghese N."/>
            <person name="Submissions S."/>
        </authorList>
    </citation>
    <scope>NUCLEOTIDE SEQUENCE [LARGE SCALE GENOMIC DNA]</scope>
    <source>
        <strain evidence="3">ANC 4422</strain>
    </source>
</reference>
<dbReference type="NCBIfam" id="NF002486">
    <property type="entry name" value="PRK01752.1"/>
    <property type="match status" value="1"/>
</dbReference>
<dbReference type="STRING" id="1219383.SAMN05421733_106143"/>
<dbReference type="Pfam" id="PF17775">
    <property type="entry name" value="YchJ_M-like"/>
    <property type="match status" value="1"/>
</dbReference>
<dbReference type="PANTHER" id="PTHR33747">
    <property type="entry name" value="UPF0225 PROTEIN SCO1677"/>
    <property type="match status" value="1"/>
</dbReference>
<accession>A0A1G6HLH7</accession>
<feature type="domain" description="YchJ-like middle NTF2-like" evidence="1">
    <location>
        <begin position="31"/>
        <end position="128"/>
    </location>
</feature>